<dbReference type="AlphaFoldDB" id="A0A8H8RB63"/>
<gene>
    <name evidence="1" type="ORF">LHYA1_G000259</name>
</gene>
<accession>A0A8H8RB63</accession>
<dbReference type="GeneID" id="41980457"/>
<evidence type="ECO:0000313" key="2">
    <source>
        <dbReference type="Proteomes" id="UP000431533"/>
    </source>
</evidence>
<dbReference type="OrthoDB" id="10262656at2759"/>
<proteinExistence type="predicted"/>
<name>A0A8H8RB63_9HELO</name>
<evidence type="ECO:0000313" key="1">
    <source>
        <dbReference type="EMBL" id="TVY30963.1"/>
    </source>
</evidence>
<dbReference type="EMBL" id="QGMH01000002">
    <property type="protein sequence ID" value="TVY30963.1"/>
    <property type="molecule type" value="Genomic_DNA"/>
</dbReference>
<comment type="caution">
    <text evidence="1">The sequence shown here is derived from an EMBL/GenBank/DDBJ whole genome shotgun (WGS) entry which is preliminary data.</text>
</comment>
<keyword evidence="2" id="KW-1185">Reference proteome</keyword>
<protein>
    <submittedName>
        <fullName evidence="1">Uncharacterized protein</fullName>
    </submittedName>
</protein>
<sequence length="572" mass="63925">MAKTLVRRILLPFALLILFYTAFRNTPVVLQPSAQYPKHLGKHQEPLHVPISRPFVNTSRTWDHWAAVDGFPSNVESKPMELEISNQDSETAGVPAPVILPVSHNSQRSIPQALLGQLECPRAPNRFTSHIRLPNLLYNISMSPRSAVLREERTFWNPTIFALPYWAKNQYIIVSMVTPDGGALRRNVLCEANICHPKSAASTLTHERSCSEDDLGLLGPSGGLRCMTAPIEVTVPPTPAAKCEGREQVFADIPGFHDPRVFYTGRGEPILMISSQSQYACIGLWVIDLRAVYPELEGTLASSPKRLGPGPVMSYPTLTELTRNPPSSRRSYEKNWVMFSPSSSSSYLQYDLTSSSRTIAQLIGGGLTTPNMTDPLEEPCLRDLTMEEIAGSHYNENSTWHQATPSLKLVLCSRSNSTCNPETADTVFFAIIHRKNVNALGLPVRYERFVVVWSAAPPFNMLAISRHPILMANETTFSWTAEESWDDVPEALLENRELWGRITYTTTIAYAWGREEKDFREKGTGHLDDEVILSIGVDDEGQVYTKVKVSELLQCLRVCPGREQVNLDESED</sequence>
<organism evidence="1 2">
    <name type="scientific">Lachnellula hyalina</name>
    <dbReference type="NCBI Taxonomy" id="1316788"/>
    <lineage>
        <taxon>Eukaryota</taxon>
        <taxon>Fungi</taxon>
        <taxon>Dikarya</taxon>
        <taxon>Ascomycota</taxon>
        <taxon>Pezizomycotina</taxon>
        <taxon>Leotiomycetes</taxon>
        <taxon>Helotiales</taxon>
        <taxon>Lachnaceae</taxon>
        <taxon>Lachnellula</taxon>
    </lineage>
</organism>
<dbReference type="RefSeq" id="XP_031009747.1">
    <property type="nucleotide sequence ID" value="XM_031145252.1"/>
</dbReference>
<dbReference type="Proteomes" id="UP000431533">
    <property type="component" value="Unassembled WGS sequence"/>
</dbReference>
<reference evidence="1 2" key="1">
    <citation type="submission" date="2018-05" db="EMBL/GenBank/DDBJ databases">
        <title>Genome sequencing and assembly of the regulated plant pathogen Lachnellula willkommii and related sister species for the development of diagnostic species identification markers.</title>
        <authorList>
            <person name="Giroux E."/>
            <person name="Bilodeau G."/>
        </authorList>
    </citation>
    <scope>NUCLEOTIDE SEQUENCE [LARGE SCALE GENOMIC DNA]</scope>
    <source>
        <strain evidence="1 2">CBS 185.66</strain>
    </source>
</reference>